<sequence>GKYDRLCNIKKHYDPLGVFTPNRFCICLPPLEIQPSETAKREVGAMELEEGDSADKFWRMVKIKREVGKPVPLWDIWRA</sequence>
<dbReference type="EMBL" id="CAJVQC010078669">
    <property type="protein sequence ID" value="CAG8816525.1"/>
    <property type="molecule type" value="Genomic_DNA"/>
</dbReference>
<evidence type="ECO:0000313" key="2">
    <source>
        <dbReference type="Proteomes" id="UP000789920"/>
    </source>
</evidence>
<organism evidence="1 2">
    <name type="scientific">Racocetra persica</name>
    <dbReference type="NCBI Taxonomy" id="160502"/>
    <lineage>
        <taxon>Eukaryota</taxon>
        <taxon>Fungi</taxon>
        <taxon>Fungi incertae sedis</taxon>
        <taxon>Mucoromycota</taxon>
        <taxon>Glomeromycotina</taxon>
        <taxon>Glomeromycetes</taxon>
        <taxon>Diversisporales</taxon>
        <taxon>Gigasporaceae</taxon>
        <taxon>Racocetra</taxon>
    </lineage>
</organism>
<protein>
    <submittedName>
        <fullName evidence="1">667_t:CDS:1</fullName>
    </submittedName>
</protein>
<dbReference type="Proteomes" id="UP000789920">
    <property type="component" value="Unassembled WGS sequence"/>
</dbReference>
<accession>A0ACA9RXX5</accession>
<feature type="non-terminal residue" evidence="1">
    <location>
        <position position="1"/>
    </location>
</feature>
<proteinExistence type="predicted"/>
<keyword evidence="2" id="KW-1185">Reference proteome</keyword>
<comment type="caution">
    <text evidence="1">The sequence shown here is derived from an EMBL/GenBank/DDBJ whole genome shotgun (WGS) entry which is preliminary data.</text>
</comment>
<gene>
    <name evidence="1" type="ORF">RPERSI_LOCUS24474</name>
</gene>
<reference evidence="1" key="1">
    <citation type="submission" date="2021-06" db="EMBL/GenBank/DDBJ databases">
        <authorList>
            <person name="Kallberg Y."/>
            <person name="Tangrot J."/>
            <person name="Rosling A."/>
        </authorList>
    </citation>
    <scope>NUCLEOTIDE SEQUENCE</scope>
    <source>
        <strain evidence="1">MA461A</strain>
    </source>
</reference>
<name>A0ACA9RXX5_9GLOM</name>
<evidence type="ECO:0000313" key="1">
    <source>
        <dbReference type="EMBL" id="CAG8816525.1"/>
    </source>
</evidence>